<protein>
    <submittedName>
        <fullName evidence="2">Unannotated protein</fullName>
    </submittedName>
</protein>
<sequence>MPPITMVFVITGLAVFVQAMFFLGIGANAAEGKKSPIVSAGWIALVAGIVDLIVGIYITAARPIDADPSLLLAGLIAFYGLFFIALGLTEILDLDLRVVGNLAIPTAILPLAWLNFFSGSTTFTLILIWWVIAFLSIALTTYGKMKPKVLGIILMITAIFTFFLIPVLLVLGVAIP</sequence>
<feature type="transmembrane region" description="Helical" evidence="1">
    <location>
        <begin position="70"/>
        <end position="91"/>
    </location>
</feature>
<feature type="transmembrane region" description="Helical" evidence="1">
    <location>
        <begin position="98"/>
        <end position="117"/>
    </location>
</feature>
<evidence type="ECO:0000256" key="1">
    <source>
        <dbReference type="SAM" id="Phobius"/>
    </source>
</evidence>
<evidence type="ECO:0000313" key="2">
    <source>
        <dbReference type="EMBL" id="CAB4948282.1"/>
    </source>
</evidence>
<proteinExistence type="predicted"/>
<gene>
    <name evidence="2" type="ORF">UFOPK3772_01371</name>
</gene>
<name>A0A6J7K1M9_9ZZZZ</name>
<keyword evidence="1" id="KW-0812">Transmembrane</keyword>
<feature type="transmembrane region" description="Helical" evidence="1">
    <location>
        <begin position="6"/>
        <end position="25"/>
    </location>
</feature>
<dbReference type="EMBL" id="CAFBNE010000038">
    <property type="protein sequence ID" value="CAB4948282.1"/>
    <property type="molecule type" value="Genomic_DNA"/>
</dbReference>
<feature type="transmembrane region" description="Helical" evidence="1">
    <location>
        <begin position="123"/>
        <end position="142"/>
    </location>
</feature>
<feature type="transmembrane region" description="Helical" evidence="1">
    <location>
        <begin position="37"/>
        <end position="58"/>
    </location>
</feature>
<keyword evidence="1" id="KW-0472">Membrane</keyword>
<keyword evidence="1" id="KW-1133">Transmembrane helix</keyword>
<organism evidence="2">
    <name type="scientific">freshwater metagenome</name>
    <dbReference type="NCBI Taxonomy" id="449393"/>
    <lineage>
        <taxon>unclassified sequences</taxon>
        <taxon>metagenomes</taxon>
        <taxon>ecological metagenomes</taxon>
    </lineage>
</organism>
<accession>A0A6J7K1M9</accession>
<reference evidence="2" key="1">
    <citation type="submission" date="2020-05" db="EMBL/GenBank/DDBJ databases">
        <authorList>
            <person name="Chiriac C."/>
            <person name="Salcher M."/>
            <person name="Ghai R."/>
            <person name="Kavagutti S V."/>
        </authorList>
    </citation>
    <scope>NUCLEOTIDE SEQUENCE</scope>
</reference>
<dbReference type="AlphaFoldDB" id="A0A6J7K1M9"/>
<feature type="transmembrane region" description="Helical" evidence="1">
    <location>
        <begin position="149"/>
        <end position="175"/>
    </location>
</feature>